<evidence type="ECO:0000313" key="2">
    <source>
        <dbReference type="Proteomes" id="UP001076464"/>
    </source>
</evidence>
<dbReference type="Proteomes" id="UP001076464">
    <property type="component" value="Unassembled WGS sequence"/>
</dbReference>
<organism evidence="1 2">
    <name type="scientific">Roseateles hydrophilus</name>
    <dbReference type="NCBI Taxonomy" id="2975054"/>
    <lineage>
        <taxon>Bacteria</taxon>
        <taxon>Pseudomonadati</taxon>
        <taxon>Pseudomonadota</taxon>
        <taxon>Betaproteobacteria</taxon>
        <taxon>Burkholderiales</taxon>
        <taxon>Sphaerotilaceae</taxon>
        <taxon>Roseateles</taxon>
    </lineage>
</organism>
<protein>
    <submittedName>
        <fullName evidence="1">PEP-CTERM sorting domain-containing protein</fullName>
    </submittedName>
</protein>
<reference evidence="1" key="1">
    <citation type="submission" date="2022-08" db="EMBL/GenBank/DDBJ databases">
        <title>Genome sequencing of Pelomonas sp. UHG3.</title>
        <authorList>
            <person name="So Y."/>
        </authorList>
    </citation>
    <scope>NUCLEOTIDE SEQUENCE</scope>
    <source>
        <strain evidence="1">UHG3</strain>
    </source>
</reference>
<sequence>MKLKSLALAVLAAVAAPSFAAVTVDGEIGTGEFVLLATNSKGSYAQDLGISLNQLNAVLANGGTWSQSVLGTQYDAFLAFGGTGTQWTIAAINPIDAGFGPGEINGWTTMNINQSFGVLQNAQFGDAVGGLLTHFKDIDNRANNTGIGQENNRLASAFGTNTYSTADHTGYNQYFNQRNDIGVASALVYTTHANEVSDAPTLQSFVGNAYGAYTVNFDGSTISITGVTAPVPEPSTYAMLAAGLMAVGFVARRRKQA</sequence>
<dbReference type="EMBL" id="JAPPUY010000005">
    <property type="protein sequence ID" value="MCY4747036.1"/>
    <property type="molecule type" value="Genomic_DNA"/>
</dbReference>
<comment type="caution">
    <text evidence="1">The sequence shown here is derived from an EMBL/GenBank/DDBJ whole genome shotgun (WGS) entry which is preliminary data.</text>
</comment>
<keyword evidence="2" id="KW-1185">Reference proteome</keyword>
<gene>
    <name evidence="1" type="ORF">NYO99_18835</name>
</gene>
<accession>A0ACC6CF25</accession>
<name>A0ACC6CF25_9BURK</name>
<evidence type="ECO:0000313" key="1">
    <source>
        <dbReference type="EMBL" id="MCY4747036.1"/>
    </source>
</evidence>
<proteinExistence type="predicted"/>